<dbReference type="MEROPS" id="S41.004"/>
<dbReference type="SUPFAM" id="SSF50156">
    <property type="entry name" value="PDZ domain-like"/>
    <property type="match status" value="1"/>
</dbReference>
<dbReference type="InterPro" id="IPR004447">
    <property type="entry name" value="Peptidase_S41A"/>
</dbReference>
<evidence type="ECO:0000313" key="7">
    <source>
        <dbReference type="EMBL" id="ADU96122.1"/>
    </source>
</evidence>
<sequence>MKKAVKLSLFVLFFLAAVVLIGKHSVVSIARASQDSQQELKYIRLFMEAYQLVKEKYVEPKTPKTLFEGAIQGMLNKLDPHCTLFTPDQLKEFQVETSGEFGGLGIQITKTKDGRLMIIAPIEGTPAYKAGIKPGDVIVKIDGKKVTPSMTLMEAVKLMRGKPGTKITIWIWRKGWAEPKPFTITRAVIKIKSVKYRILPGNIGYIRFTIFQRTSVDEFKKALEALKKHKGLQGIIVDLRNNPGGLLDSAVAISDFFLPKGDLIVYTKGRIPESVKSYYSLHNPVIPTDIPVVMLVNGGTASAAEILTGALRYNDRAVVVGEKTFGKGSVQTLYPLDMGYAIKITTAKYYMPNHQCIDGKGIKPDIEVKLSKEDIEFFKKEAKEVEAHPEKTEEVRKQQEKWIDAQLKRAMEVIKEFHLFKMMESPKGKEGKKAA</sequence>
<dbReference type="STRING" id="648996.Theam_0149"/>
<dbReference type="InterPro" id="IPR036034">
    <property type="entry name" value="PDZ_sf"/>
</dbReference>
<comment type="similarity">
    <text evidence="1 5">Belongs to the peptidase S41A family.</text>
</comment>
<evidence type="ECO:0000256" key="5">
    <source>
        <dbReference type="RuleBase" id="RU004404"/>
    </source>
</evidence>
<dbReference type="CDD" id="cd07560">
    <property type="entry name" value="Peptidase_S41_CPP"/>
    <property type="match status" value="1"/>
</dbReference>
<dbReference type="GO" id="GO:0008236">
    <property type="term" value="F:serine-type peptidase activity"/>
    <property type="evidence" value="ECO:0007669"/>
    <property type="project" value="UniProtKB-KW"/>
</dbReference>
<dbReference type="Pfam" id="PF03572">
    <property type="entry name" value="Peptidase_S41"/>
    <property type="match status" value="1"/>
</dbReference>
<protein>
    <submittedName>
        <fullName evidence="7">Carboxyl-terminal protease</fullName>
    </submittedName>
</protein>
<dbReference type="eggNOG" id="COG0793">
    <property type="taxonomic scope" value="Bacteria"/>
</dbReference>
<keyword evidence="2 5" id="KW-0645">Protease</keyword>
<dbReference type="FunFam" id="2.30.42.10:FF:000063">
    <property type="entry name" value="Peptidase, S41 family"/>
    <property type="match status" value="1"/>
</dbReference>
<dbReference type="GO" id="GO:0030288">
    <property type="term" value="C:outer membrane-bounded periplasmic space"/>
    <property type="evidence" value="ECO:0007669"/>
    <property type="project" value="TreeGrafter"/>
</dbReference>
<dbReference type="OrthoDB" id="9812068at2"/>
<dbReference type="GO" id="GO:0004175">
    <property type="term" value="F:endopeptidase activity"/>
    <property type="evidence" value="ECO:0007669"/>
    <property type="project" value="TreeGrafter"/>
</dbReference>
<reference evidence="7" key="1">
    <citation type="submission" date="2011-01" db="EMBL/GenBank/DDBJ databases">
        <title>Complete sequence of chromosome of Thermovibrio ammonificans HB-1.</title>
        <authorList>
            <consortium name="US DOE Joint Genome Institute"/>
            <person name="Lucas S."/>
            <person name="Copeland A."/>
            <person name="Lapidus A."/>
            <person name="Cheng J.-F."/>
            <person name="Goodwin L."/>
            <person name="Pitluck S."/>
            <person name="Davenport K."/>
            <person name="Detter J.C."/>
            <person name="Han C."/>
            <person name="Tapia R."/>
            <person name="Land M."/>
            <person name="Hauser L."/>
            <person name="Kyrpides N."/>
            <person name="Ivanova N."/>
            <person name="Ovchinnikova G."/>
            <person name="Vetriani C."/>
            <person name="Woyke T."/>
        </authorList>
    </citation>
    <scope>NUCLEOTIDE SEQUENCE [LARGE SCALE GENOMIC DNA]</scope>
    <source>
        <strain evidence="7">HB-1</strain>
    </source>
</reference>
<dbReference type="InterPro" id="IPR041489">
    <property type="entry name" value="PDZ_6"/>
</dbReference>
<proteinExistence type="inferred from homology"/>
<dbReference type="Proteomes" id="UP000006362">
    <property type="component" value="Chromosome"/>
</dbReference>
<dbReference type="KEGG" id="tam:Theam_0149"/>
<evidence type="ECO:0000256" key="4">
    <source>
        <dbReference type="ARBA" id="ARBA00022825"/>
    </source>
</evidence>
<dbReference type="InterPro" id="IPR055210">
    <property type="entry name" value="CtpA/B_N"/>
</dbReference>
<evidence type="ECO:0000256" key="2">
    <source>
        <dbReference type="ARBA" id="ARBA00022670"/>
    </source>
</evidence>
<dbReference type="Gene3D" id="2.30.42.10">
    <property type="match status" value="1"/>
</dbReference>
<dbReference type="SMART" id="SM00245">
    <property type="entry name" value="TSPc"/>
    <property type="match status" value="1"/>
</dbReference>
<organism evidence="7 8">
    <name type="scientific">Thermovibrio ammonificans (strain DSM 15698 / JCM 12110 / HB-1)</name>
    <dbReference type="NCBI Taxonomy" id="648996"/>
    <lineage>
        <taxon>Bacteria</taxon>
        <taxon>Pseudomonadati</taxon>
        <taxon>Aquificota</taxon>
        <taxon>Aquificia</taxon>
        <taxon>Desulfurobacteriales</taxon>
        <taxon>Desulfurobacteriaceae</taxon>
        <taxon>Thermovibrio</taxon>
    </lineage>
</organism>
<evidence type="ECO:0000256" key="1">
    <source>
        <dbReference type="ARBA" id="ARBA00009179"/>
    </source>
</evidence>
<dbReference type="Gene3D" id="3.90.226.10">
    <property type="entry name" value="2-enoyl-CoA Hydratase, Chain A, domain 1"/>
    <property type="match status" value="1"/>
</dbReference>
<evidence type="ECO:0000313" key="8">
    <source>
        <dbReference type="Proteomes" id="UP000006362"/>
    </source>
</evidence>
<dbReference type="Pfam" id="PF22694">
    <property type="entry name" value="CtpB_N-like"/>
    <property type="match status" value="1"/>
</dbReference>
<dbReference type="PROSITE" id="PS50106">
    <property type="entry name" value="PDZ"/>
    <property type="match status" value="1"/>
</dbReference>
<dbReference type="CDD" id="cd06782">
    <property type="entry name" value="cpPDZ_CPP-like"/>
    <property type="match status" value="1"/>
</dbReference>
<dbReference type="Pfam" id="PF17820">
    <property type="entry name" value="PDZ_6"/>
    <property type="match status" value="1"/>
</dbReference>
<keyword evidence="4 5" id="KW-0720">Serine protease</keyword>
<dbReference type="GO" id="GO:0006508">
    <property type="term" value="P:proteolysis"/>
    <property type="evidence" value="ECO:0007669"/>
    <property type="project" value="UniProtKB-KW"/>
</dbReference>
<dbReference type="SMART" id="SM00228">
    <property type="entry name" value="PDZ"/>
    <property type="match status" value="1"/>
</dbReference>
<gene>
    <name evidence="7" type="ordered locus">Theam_0149</name>
</gene>
<dbReference type="EMBL" id="CP002444">
    <property type="protein sequence ID" value="ADU96122.1"/>
    <property type="molecule type" value="Genomic_DNA"/>
</dbReference>
<dbReference type="GO" id="GO:0007165">
    <property type="term" value="P:signal transduction"/>
    <property type="evidence" value="ECO:0007669"/>
    <property type="project" value="TreeGrafter"/>
</dbReference>
<dbReference type="PANTHER" id="PTHR32060">
    <property type="entry name" value="TAIL-SPECIFIC PROTEASE"/>
    <property type="match status" value="1"/>
</dbReference>
<dbReference type="InterPro" id="IPR029045">
    <property type="entry name" value="ClpP/crotonase-like_dom_sf"/>
</dbReference>
<dbReference type="InterPro" id="IPR001478">
    <property type="entry name" value="PDZ"/>
</dbReference>
<name>E8T3J1_THEA1</name>
<dbReference type="PANTHER" id="PTHR32060:SF30">
    <property type="entry name" value="CARBOXY-TERMINAL PROCESSING PROTEASE CTPA"/>
    <property type="match status" value="1"/>
</dbReference>
<dbReference type="InterPro" id="IPR005151">
    <property type="entry name" value="Tail-specific_protease"/>
</dbReference>
<keyword evidence="8" id="KW-1185">Reference proteome</keyword>
<evidence type="ECO:0000256" key="3">
    <source>
        <dbReference type="ARBA" id="ARBA00022801"/>
    </source>
</evidence>
<dbReference type="NCBIfam" id="TIGR00225">
    <property type="entry name" value="prc"/>
    <property type="match status" value="1"/>
</dbReference>
<dbReference type="SUPFAM" id="SSF52096">
    <property type="entry name" value="ClpP/crotonase"/>
    <property type="match status" value="1"/>
</dbReference>
<dbReference type="RefSeq" id="WP_013536908.1">
    <property type="nucleotide sequence ID" value="NC_014926.1"/>
</dbReference>
<dbReference type="Gene3D" id="3.30.750.44">
    <property type="match status" value="1"/>
</dbReference>
<dbReference type="HOGENOM" id="CLU_017295_1_0_0"/>
<feature type="domain" description="PDZ" evidence="6">
    <location>
        <begin position="90"/>
        <end position="160"/>
    </location>
</feature>
<dbReference type="AlphaFoldDB" id="E8T3J1"/>
<keyword evidence="3 5" id="KW-0378">Hydrolase</keyword>
<accession>E8T3J1</accession>
<evidence type="ECO:0000259" key="6">
    <source>
        <dbReference type="PROSITE" id="PS50106"/>
    </source>
</evidence>